<reference evidence="2 3" key="1">
    <citation type="journal article" date="2022" name="Nat. Ecol. Evol.">
        <title>A masculinizing supergene underlies an exaggerated male reproductive morph in a spider.</title>
        <authorList>
            <person name="Hendrickx F."/>
            <person name="De Corte Z."/>
            <person name="Sonet G."/>
            <person name="Van Belleghem S.M."/>
            <person name="Kostlbacher S."/>
            <person name="Vangestel C."/>
        </authorList>
    </citation>
    <scope>NUCLEOTIDE SEQUENCE [LARGE SCALE GENOMIC DNA]</scope>
    <source>
        <strain evidence="2">W744_W776</strain>
    </source>
</reference>
<dbReference type="AlphaFoldDB" id="A0AAV6VZL0"/>
<keyword evidence="3" id="KW-1185">Reference proteome</keyword>
<name>A0AAV6VZL0_9ARAC</name>
<organism evidence="2 3">
    <name type="scientific">Oedothorax gibbosus</name>
    <dbReference type="NCBI Taxonomy" id="931172"/>
    <lineage>
        <taxon>Eukaryota</taxon>
        <taxon>Metazoa</taxon>
        <taxon>Ecdysozoa</taxon>
        <taxon>Arthropoda</taxon>
        <taxon>Chelicerata</taxon>
        <taxon>Arachnida</taxon>
        <taxon>Araneae</taxon>
        <taxon>Araneomorphae</taxon>
        <taxon>Entelegynae</taxon>
        <taxon>Araneoidea</taxon>
        <taxon>Linyphiidae</taxon>
        <taxon>Erigoninae</taxon>
        <taxon>Oedothorax</taxon>
    </lineage>
</organism>
<evidence type="ECO:0000313" key="2">
    <source>
        <dbReference type="EMBL" id="KAG8201458.1"/>
    </source>
</evidence>
<dbReference type="Proteomes" id="UP000827092">
    <property type="component" value="Unassembled WGS sequence"/>
</dbReference>
<comment type="caution">
    <text evidence="2">The sequence shown here is derived from an EMBL/GenBank/DDBJ whole genome shotgun (WGS) entry which is preliminary data.</text>
</comment>
<sequence>MQEQQDYSGYHKVIGPNRPAPLENDDSRHSWSTRGSNTPPARTRTQRLERRLSREARPGLPFYLLGGKRAKWHFPSPRKRAKGPGQ</sequence>
<proteinExistence type="predicted"/>
<evidence type="ECO:0000256" key="1">
    <source>
        <dbReference type="SAM" id="MobiDB-lite"/>
    </source>
</evidence>
<feature type="region of interest" description="Disordered" evidence="1">
    <location>
        <begin position="1"/>
        <end position="54"/>
    </location>
</feature>
<gene>
    <name evidence="2" type="ORF">JTE90_024328</name>
</gene>
<dbReference type="EMBL" id="JAFNEN010000005">
    <property type="protein sequence ID" value="KAG8201458.1"/>
    <property type="molecule type" value="Genomic_DNA"/>
</dbReference>
<accession>A0AAV6VZL0</accession>
<evidence type="ECO:0000313" key="3">
    <source>
        <dbReference type="Proteomes" id="UP000827092"/>
    </source>
</evidence>
<feature type="compositionally biased region" description="Polar residues" evidence="1">
    <location>
        <begin position="30"/>
        <end position="40"/>
    </location>
</feature>
<protein>
    <submittedName>
        <fullName evidence="2">Uncharacterized protein</fullName>
    </submittedName>
</protein>